<proteinExistence type="predicted"/>
<organism evidence="3">
    <name type="scientific">Camponotus floridanus</name>
    <name type="common">Florida carpenter ant</name>
    <dbReference type="NCBI Taxonomy" id="104421"/>
    <lineage>
        <taxon>Eukaryota</taxon>
        <taxon>Metazoa</taxon>
        <taxon>Ecdysozoa</taxon>
        <taxon>Arthropoda</taxon>
        <taxon>Hexapoda</taxon>
        <taxon>Insecta</taxon>
        <taxon>Pterygota</taxon>
        <taxon>Neoptera</taxon>
        <taxon>Endopterygota</taxon>
        <taxon>Hymenoptera</taxon>
        <taxon>Apocrita</taxon>
        <taxon>Aculeata</taxon>
        <taxon>Formicoidea</taxon>
        <taxon>Formicidae</taxon>
        <taxon>Formicinae</taxon>
        <taxon>Camponotus</taxon>
    </lineage>
</organism>
<sequence>MAGKRKGVQDGNTIPGSSISCSHYEPGIREVTNNQLVTQTLVFLRCRLVRDFLIPELSYYKALPSLRSFASFSSPSPSLSLASSTNLINSLPVHPNNRNVFESFKNRIPSTECQSISRKKPLRDNGSSRSAIRSSVKMRDNALSTANRFCPERFCVDRHRERV</sequence>
<gene>
    <name evidence="2" type="ORF">EAG_01955</name>
</gene>
<dbReference type="Proteomes" id="UP000000311">
    <property type="component" value="Unassembled WGS sequence"/>
</dbReference>
<reference evidence="2 3" key="1">
    <citation type="journal article" date="2010" name="Science">
        <title>Genomic comparison of the ants Camponotus floridanus and Harpegnathos saltator.</title>
        <authorList>
            <person name="Bonasio R."/>
            <person name="Zhang G."/>
            <person name="Ye C."/>
            <person name="Mutti N.S."/>
            <person name="Fang X."/>
            <person name="Qin N."/>
            <person name="Donahue G."/>
            <person name="Yang P."/>
            <person name="Li Q."/>
            <person name="Li C."/>
            <person name="Zhang P."/>
            <person name="Huang Z."/>
            <person name="Berger S.L."/>
            <person name="Reinberg D."/>
            <person name="Wang J."/>
            <person name="Liebig J."/>
        </authorList>
    </citation>
    <scope>NUCLEOTIDE SEQUENCE [LARGE SCALE GENOMIC DNA]</scope>
    <source>
        <strain evidence="3">C129</strain>
    </source>
</reference>
<accession>E2A1Z8</accession>
<feature type="region of interest" description="Disordered" evidence="1">
    <location>
        <begin position="115"/>
        <end position="135"/>
    </location>
</feature>
<evidence type="ECO:0000313" key="3">
    <source>
        <dbReference type="Proteomes" id="UP000000311"/>
    </source>
</evidence>
<evidence type="ECO:0000256" key="1">
    <source>
        <dbReference type="SAM" id="MobiDB-lite"/>
    </source>
</evidence>
<dbReference type="AlphaFoldDB" id="E2A1Z8"/>
<dbReference type="EMBL" id="GL435878">
    <property type="protein sequence ID" value="EFN72540.1"/>
    <property type="molecule type" value="Genomic_DNA"/>
</dbReference>
<protein>
    <submittedName>
        <fullName evidence="2">Uncharacterized protein</fullName>
    </submittedName>
</protein>
<evidence type="ECO:0000313" key="2">
    <source>
        <dbReference type="EMBL" id="EFN72540.1"/>
    </source>
</evidence>
<keyword evidence="3" id="KW-1185">Reference proteome</keyword>
<dbReference type="InParanoid" id="E2A1Z8"/>
<name>E2A1Z8_CAMFO</name>
<dbReference type="PROSITE" id="PS51257">
    <property type="entry name" value="PROKAR_LIPOPROTEIN"/>
    <property type="match status" value="1"/>
</dbReference>